<comment type="caution">
    <text evidence="7">The sequence shown here is derived from an EMBL/GenBank/DDBJ whole genome shotgun (WGS) entry which is preliminary data.</text>
</comment>
<dbReference type="InterPro" id="IPR005475">
    <property type="entry name" value="Transketolase-like_Pyr-bd"/>
</dbReference>
<dbReference type="InterPro" id="IPR033248">
    <property type="entry name" value="Transketolase_C"/>
</dbReference>
<dbReference type="RefSeq" id="WP_113026931.1">
    <property type="nucleotide sequence ID" value="NZ_CAWNWQ010000039.1"/>
</dbReference>
<dbReference type="InterPro" id="IPR029061">
    <property type="entry name" value="THDP-binding"/>
</dbReference>
<dbReference type="Gene3D" id="3.40.50.970">
    <property type="match status" value="2"/>
</dbReference>
<keyword evidence="3" id="KW-0560">Oxidoreductase</keyword>
<keyword evidence="7" id="KW-0670">Pyruvate</keyword>
<dbReference type="PANTHER" id="PTHR11516">
    <property type="entry name" value="PYRUVATE DEHYDROGENASE E1 COMPONENT, ALPHA SUBUNIT BACTERIAL AND ORGANELLAR"/>
    <property type="match status" value="1"/>
</dbReference>
<dbReference type="Pfam" id="PF00676">
    <property type="entry name" value="E1_dh"/>
    <property type="match status" value="1"/>
</dbReference>
<dbReference type="SUPFAM" id="SSF52518">
    <property type="entry name" value="Thiamin diphosphate-binding fold (THDP-binding)"/>
    <property type="match status" value="2"/>
</dbReference>
<comment type="function">
    <text evidence="2">E1 component of the 2-oxoglutarate dehydrogenase (OGDH) complex which catalyzes the decarboxylation of 2-oxoglutarate, the first step in the conversion of 2-oxoglutarate to succinyl-CoA and CO(2).</text>
</comment>
<dbReference type="GO" id="GO:0016624">
    <property type="term" value="F:oxidoreductase activity, acting on the aldehyde or oxo group of donors, disulfide as acceptor"/>
    <property type="evidence" value="ECO:0007669"/>
    <property type="project" value="InterPro"/>
</dbReference>
<comment type="cofactor">
    <cofactor evidence="1">
        <name>thiamine diphosphate</name>
        <dbReference type="ChEBI" id="CHEBI:58937"/>
    </cofactor>
</comment>
<dbReference type="PANTHER" id="PTHR11516:SF2">
    <property type="entry name" value="PYRUVATE DEHYDROGENASE ALPHA SUBUNIT"/>
    <property type="match status" value="1"/>
</dbReference>
<gene>
    <name evidence="7" type="ORF">CKY01_19960</name>
</gene>
<feature type="domain" description="Transketolase-like pyrimidine-binding" evidence="6">
    <location>
        <begin position="315"/>
        <end position="491"/>
    </location>
</feature>
<evidence type="ECO:0000256" key="2">
    <source>
        <dbReference type="ARBA" id="ARBA00003906"/>
    </source>
</evidence>
<dbReference type="InterPro" id="IPR009014">
    <property type="entry name" value="Transketo_C/PFOR_II"/>
</dbReference>
<accession>A0A329VBQ1</accession>
<dbReference type="InterPro" id="IPR001017">
    <property type="entry name" value="DH_E1"/>
</dbReference>
<dbReference type="CDD" id="cd02000">
    <property type="entry name" value="TPP_E1_PDC_ADC_BCADC"/>
    <property type="match status" value="1"/>
</dbReference>
<dbReference type="SMART" id="SM00861">
    <property type="entry name" value="Transket_pyr"/>
    <property type="match status" value="1"/>
</dbReference>
<dbReference type="InterPro" id="IPR050642">
    <property type="entry name" value="PDH_E1_Alpha_Subunit"/>
</dbReference>
<evidence type="ECO:0000256" key="1">
    <source>
        <dbReference type="ARBA" id="ARBA00001964"/>
    </source>
</evidence>
<evidence type="ECO:0000259" key="6">
    <source>
        <dbReference type="SMART" id="SM00861"/>
    </source>
</evidence>
<evidence type="ECO:0000313" key="8">
    <source>
        <dbReference type="Proteomes" id="UP000250870"/>
    </source>
</evidence>
<feature type="coiled-coil region" evidence="5">
    <location>
        <begin position="255"/>
        <end position="282"/>
    </location>
</feature>
<dbReference type="CDD" id="cd07036">
    <property type="entry name" value="TPP_PYR_E1-PDHc-beta_like"/>
    <property type="match status" value="1"/>
</dbReference>
<keyword evidence="5" id="KW-0175">Coiled coil</keyword>
<evidence type="ECO:0000313" key="7">
    <source>
        <dbReference type="EMBL" id="RAW84813.1"/>
    </source>
</evidence>
<keyword evidence="4" id="KW-0786">Thiamine pyrophosphate</keyword>
<name>A0A329VBQ1_9GAMM</name>
<dbReference type="GO" id="GO:0006086">
    <property type="term" value="P:pyruvate decarboxylation to acetyl-CoA"/>
    <property type="evidence" value="ECO:0007669"/>
    <property type="project" value="TreeGrafter"/>
</dbReference>
<dbReference type="EMBL" id="NSCI01000039">
    <property type="protein sequence ID" value="RAW84813.1"/>
    <property type="molecule type" value="Genomic_DNA"/>
</dbReference>
<organism evidence="7 8">
    <name type="scientific">Photorhabdus laumondii subsp. clarkei</name>
    <dbReference type="NCBI Taxonomy" id="2029685"/>
    <lineage>
        <taxon>Bacteria</taxon>
        <taxon>Pseudomonadati</taxon>
        <taxon>Pseudomonadota</taxon>
        <taxon>Gammaproteobacteria</taxon>
        <taxon>Enterobacterales</taxon>
        <taxon>Morganellaceae</taxon>
        <taxon>Photorhabdus</taxon>
    </lineage>
</organism>
<dbReference type="Proteomes" id="UP000250870">
    <property type="component" value="Unassembled WGS sequence"/>
</dbReference>
<evidence type="ECO:0000256" key="4">
    <source>
        <dbReference type="ARBA" id="ARBA00023052"/>
    </source>
</evidence>
<dbReference type="AlphaFoldDB" id="A0A329VBQ1"/>
<proteinExistence type="predicted"/>
<reference evidence="7 8" key="1">
    <citation type="journal article" date="2018" name="Int. J. Syst. Evol. Microbiol.">
        <title>Whole-genome-based revisit of Photorhabdus phylogeny: proposal for the elevation of most Photorhabdus subspecies to the species level and description of one novel species Photorhabdus bodei sp. nov., and one novel subspecies Photorhabdus laumondii subsp. clarkei subsp. nov.</title>
        <authorList>
            <person name="Machado R.A.R."/>
            <person name="Wuthrich D."/>
            <person name="Kuhnert P."/>
            <person name="Arce C.C.M."/>
            <person name="Thonen L."/>
            <person name="Ruiz C."/>
            <person name="Zhang X."/>
            <person name="Robert C.A.M."/>
            <person name="Karimi J."/>
            <person name="Kamali S."/>
            <person name="Ma J."/>
            <person name="Bruggmann R."/>
            <person name="Erb M."/>
        </authorList>
    </citation>
    <scope>NUCLEOTIDE SEQUENCE [LARGE SCALE GENOMIC DNA]</scope>
    <source>
        <strain evidence="7 8">BOJ-47</strain>
    </source>
</reference>
<dbReference type="SUPFAM" id="SSF52922">
    <property type="entry name" value="TK C-terminal domain-like"/>
    <property type="match status" value="1"/>
</dbReference>
<dbReference type="Pfam" id="PF02779">
    <property type="entry name" value="Transket_pyr"/>
    <property type="match status" value="1"/>
</dbReference>
<sequence length="650" mass="71480">MDSDILRTSLLIRETEEALLRLYSTGELHGTVHTCIGQELTGAIVCKFLKKNDWVFSNHRCHGHFLSRTGDVTGLIAEVMGKETGVCGGRGGSQHLCKEGFFSNGIQGGILPVATGAAFAKKLRHDNSISIAFIGDGTLGEGVVYEVLNIAAKWDLPLLIVLENNQYAQSTHISETLSGSISKRAQAFGMRYAKSDVWNWEHLIAETEELINYTRNQRHPAFLQIDTYRLKAHSKGDDLRNIDEIEHFNTIDPINVILRERAAELETEVAGVQERVNDAIRKAKQARSSPFYGAETQLQSRSSTFHPLPSQGSKIRLSRAINKAFLEIMALDKNILFIGEDVKAPYGGAFKISDGLSDSFPEQVINTPISESAIVGIGCGLAMHGYCPFVEIMFGDFLTLAFDQILNHAAKFRDMYNDQVKVPLVIRTPMGAGRGYGPTHSQTLEKHFMGIPGLTILAINNLIDPAIVYKTLAKQEEGPVLLIENKILYTKSIRNAPLGFTSYASDDPFPAVVVSPLSTNVDVVIFGYGGLSDLLVDVAEELFVEHDVIAQVICPLQIYPFSVIPYIKLVSKCKIAIIVEEGQGFAGFGSEVVAQLTEILGKLLPRTVRIYPSSMAIPSSKALENLMIPGKDMLIERILKAYISEAEPQQ</sequence>
<evidence type="ECO:0000256" key="5">
    <source>
        <dbReference type="SAM" id="Coils"/>
    </source>
</evidence>
<protein>
    <submittedName>
        <fullName evidence="7">Pyruvate dehydrogenase</fullName>
    </submittedName>
</protein>
<dbReference type="Pfam" id="PF02780">
    <property type="entry name" value="Transketolase_C"/>
    <property type="match status" value="1"/>
</dbReference>
<evidence type="ECO:0000256" key="3">
    <source>
        <dbReference type="ARBA" id="ARBA00023002"/>
    </source>
</evidence>
<dbReference type="Gene3D" id="3.40.50.920">
    <property type="match status" value="1"/>
</dbReference>